<sequence length="118" mass="13160">VARTLAFVNATSLARYSKLSVFPSINKVPPGSRSVNEMHCLLLRKTTTAYKLNKLTSAARIRFDMLKMSKIAAYIKAFPVKSAAFGEKVRIEPSLPTSGWMGQSTTTSHFNRRQQPIQ</sequence>
<dbReference type="EMBL" id="KL367517">
    <property type="protein sequence ID" value="KFD67182.1"/>
    <property type="molecule type" value="Genomic_DNA"/>
</dbReference>
<dbReference type="AlphaFoldDB" id="A0A085NCI6"/>
<evidence type="ECO:0000313" key="2">
    <source>
        <dbReference type="EMBL" id="KFD67182.1"/>
    </source>
</evidence>
<evidence type="ECO:0000256" key="1">
    <source>
        <dbReference type="SAM" id="MobiDB-lite"/>
    </source>
</evidence>
<proteinExistence type="predicted"/>
<feature type="non-terminal residue" evidence="2">
    <location>
        <position position="118"/>
    </location>
</feature>
<feature type="region of interest" description="Disordered" evidence="1">
    <location>
        <begin position="96"/>
        <end position="118"/>
    </location>
</feature>
<name>A0A085NCI6_9BILA</name>
<dbReference type="Proteomes" id="UP000030758">
    <property type="component" value="Unassembled WGS sequence"/>
</dbReference>
<accession>A0A085NCI6</accession>
<gene>
    <name evidence="2" type="ORF">M514_11687</name>
</gene>
<organism evidence="2">
    <name type="scientific">Trichuris suis</name>
    <name type="common">pig whipworm</name>
    <dbReference type="NCBI Taxonomy" id="68888"/>
    <lineage>
        <taxon>Eukaryota</taxon>
        <taxon>Metazoa</taxon>
        <taxon>Ecdysozoa</taxon>
        <taxon>Nematoda</taxon>
        <taxon>Enoplea</taxon>
        <taxon>Dorylaimia</taxon>
        <taxon>Trichinellida</taxon>
        <taxon>Trichuridae</taxon>
        <taxon>Trichuris</taxon>
    </lineage>
</organism>
<protein>
    <submittedName>
        <fullName evidence="2">Uncharacterized protein</fullName>
    </submittedName>
</protein>
<reference evidence="2" key="1">
    <citation type="journal article" date="2014" name="Nat. Genet.">
        <title>Genome and transcriptome of the porcine whipworm Trichuris suis.</title>
        <authorList>
            <person name="Jex A.R."/>
            <person name="Nejsum P."/>
            <person name="Schwarz E.M."/>
            <person name="Hu L."/>
            <person name="Young N.D."/>
            <person name="Hall R.S."/>
            <person name="Korhonen P.K."/>
            <person name="Liao S."/>
            <person name="Thamsborg S."/>
            <person name="Xia J."/>
            <person name="Xu P."/>
            <person name="Wang S."/>
            <person name="Scheerlinck J.P."/>
            <person name="Hofmann A."/>
            <person name="Sternberg P.W."/>
            <person name="Wang J."/>
            <person name="Gasser R.B."/>
        </authorList>
    </citation>
    <scope>NUCLEOTIDE SEQUENCE [LARGE SCALE GENOMIC DNA]</scope>
    <source>
        <strain evidence="2">DCEP-RM93F</strain>
    </source>
</reference>
<feature type="non-terminal residue" evidence="2">
    <location>
        <position position="1"/>
    </location>
</feature>